<comment type="caution">
    <text evidence="2">The sequence shown here is derived from an EMBL/GenBank/DDBJ whole genome shotgun (WGS) entry which is preliminary data.</text>
</comment>
<dbReference type="InterPro" id="IPR032675">
    <property type="entry name" value="LRR_dom_sf"/>
</dbReference>
<dbReference type="EMBL" id="LHPG02000025">
    <property type="protein sequence ID" value="PRW20176.1"/>
    <property type="molecule type" value="Genomic_DNA"/>
</dbReference>
<name>A0A2P6TC24_CHLSO</name>
<reference evidence="2 3" key="1">
    <citation type="journal article" date="2018" name="Plant J.">
        <title>Genome sequences of Chlorella sorokiniana UTEX 1602 and Micractinium conductrix SAG 241.80: implications to maltose excretion by a green alga.</title>
        <authorList>
            <person name="Arriola M.B."/>
            <person name="Velmurugan N."/>
            <person name="Zhang Y."/>
            <person name="Plunkett M.H."/>
            <person name="Hondzo H."/>
            <person name="Barney B.M."/>
        </authorList>
    </citation>
    <scope>NUCLEOTIDE SEQUENCE [LARGE SCALE GENOMIC DNA]</scope>
    <source>
        <strain evidence="3">UTEX 1602</strain>
    </source>
</reference>
<accession>A0A2P6TC24</accession>
<dbReference type="SUPFAM" id="SSF52058">
    <property type="entry name" value="L domain-like"/>
    <property type="match status" value="1"/>
</dbReference>
<organism evidence="2 3">
    <name type="scientific">Chlorella sorokiniana</name>
    <name type="common">Freshwater green alga</name>
    <dbReference type="NCBI Taxonomy" id="3076"/>
    <lineage>
        <taxon>Eukaryota</taxon>
        <taxon>Viridiplantae</taxon>
        <taxon>Chlorophyta</taxon>
        <taxon>core chlorophytes</taxon>
        <taxon>Trebouxiophyceae</taxon>
        <taxon>Chlorellales</taxon>
        <taxon>Chlorellaceae</taxon>
        <taxon>Chlorella clade</taxon>
        <taxon>Chlorella</taxon>
    </lineage>
</organism>
<gene>
    <name evidence="2" type="ORF">C2E21_9175</name>
</gene>
<dbReference type="GO" id="GO:0016301">
    <property type="term" value="F:kinase activity"/>
    <property type="evidence" value="ECO:0007669"/>
    <property type="project" value="UniProtKB-KW"/>
</dbReference>
<evidence type="ECO:0000313" key="3">
    <source>
        <dbReference type="Proteomes" id="UP000239899"/>
    </source>
</evidence>
<dbReference type="AlphaFoldDB" id="A0A2P6TC24"/>
<evidence type="ECO:0000256" key="1">
    <source>
        <dbReference type="ARBA" id="ARBA00004430"/>
    </source>
</evidence>
<dbReference type="GO" id="GO:0005930">
    <property type="term" value="C:axoneme"/>
    <property type="evidence" value="ECO:0007669"/>
    <property type="project" value="UniProtKB-SubCell"/>
</dbReference>
<protein>
    <submittedName>
        <fullName evidence="2">LRR receptor-like serine threonine-kinase</fullName>
    </submittedName>
</protein>
<sequence length="541" mass="58882">MQRRPKRAPGPAGGPSFDALPDELLLAVFQLVPQMTCKPILAVGLQSRGAIERVCNRWRRLALQLPTSLALSFRSTHDDPRGMNAEGVAAALHELLPHLACRRIAALTAGGDTATLAAPVPALLARALYPDLRSLHLDGASGAYFASFLPLCRRLEELMLNTDDDFRECAVDLQLLCSQLCGLSHPLRLLVLKTNRPDTQLLATIGRHVQPAALALHTRGLAAGMWLPQLRACSITIGDNEALSQLTSGLEAAQLPQLCSFVFHDARPAAERQASPPTLPALALLPALCKMECIGSMPRSTWCCPHLTSLLVTDAKRISTPADSAAQCTSLRQLELRGGCRFAGGRFPANLCSALSQLSSLALLAGDGSLTAHLQTSLPQDFSQLSSLRQLHITGVALKPPSVEAFRRLPGLTSLHLCNCRMGGLPDGPYLSNLRSLDLSGSNPQLASPIPFAATVARQLQALRIRWDAEPDDWWPDVQWKLRCFPGLKLLSLDLQLEDYTHPYIDVLRDLIRSELPSCWPDLDGYSLEYPEAANWPDLKH</sequence>
<dbReference type="InterPro" id="IPR050715">
    <property type="entry name" value="LRR-SigEffector_domain"/>
</dbReference>
<proteinExistence type="predicted"/>
<dbReference type="PANTHER" id="PTHR45752:SF187">
    <property type="entry name" value="LEUCINE-RICH REPEAT AND IQ DOMAIN-CONTAINING PROTEIN 4"/>
    <property type="match status" value="1"/>
</dbReference>
<evidence type="ECO:0000313" key="2">
    <source>
        <dbReference type="EMBL" id="PRW20176.1"/>
    </source>
</evidence>
<dbReference type="Proteomes" id="UP000239899">
    <property type="component" value="Unassembled WGS sequence"/>
</dbReference>
<dbReference type="PANTHER" id="PTHR45752">
    <property type="entry name" value="LEUCINE-RICH REPEAT-CONTAINING"/>
    <property type="match status" value="1"/>
</dbReference>
<dbReference type="OrthoDB" id="676979at2759"/>
<comment type="subcellular location">
    <subcellularLocation>
        <location evidence="1">Cytoplasm</location>
        <location evidence="1">Cytoskeleton</location>
        <location evidence="1">Cilium axoneme</location>
    </subcellularLocation>
</comment>
<keyword evidence="3" id="KW-1185">Reference proteome</keyword>
<dbReference type="Gene3D" id="3.80.10.10">
    <property type="entry name" value="Ribonuclease Inhibitor"/>
    <property type="match status" value="2"/>
</dbReference>